<dbReference type="InterPro" id="IPR009614">
    <property type="entry name" value="YoeB_toxin"/>
</dbReference>
<accession>A0AAW9HL43</accession>
<dbReference type="PANTHER" id="PTHR38039">
    <property type="entry name" value="TOXIN YOEB"/>
    <property type="match status" value="1"/>
</dbReference>
<keyword evidence="10" id="KW-1185">Reference proteome</keyword>
<proteinExistence type="inferred from homology"/>
<evidence type="ECO:0000313" key="9">
    <source>
        <dbReference type="EMBL" id="MDY5146230.1"/>
    </source>
</evidence>
<dbReference type="GO" id="GO:0016787">
    <property type="term" value="F:hydrolase activity"/>
    <property type="evidence" value="ECO:0007669"/>
    <property type="project" value="UniProtKB-KW"/>
</dbReference>
<dbReference type="GO" id="GO:0004519">
    <property type="term" value="F:endonuclease activity"/>
    <property type="evidence" value="ECO:0007669"/>
    <property type="project" value="UniProtKB-KW"/>
</dbReference>
<evidence type="ECO:0000256" key="5">
    <source>
        <dbReference type="ARBA" id="ARBA00022801"/>
    </source>
</evidence>
<reference evidence="8 10" key="1">
    <citation type="submission" date="2023-10" db="EMBL/GenBank/DDBJ databases">
        <title>Whole Genome based description of the genera Actinobaculum and Actinotignum reveals a complex phylogenetic relationship within the species included in the genus Actinotignum.</title>
        <authorList>
            <person name="Jensen C.S."/>
            <person name="Dargis R."/>
            <person name="Kemp M."/>
            <person name="Christensen J.J."/>
        </authorList>
    </citation>
    <scope>NUCLEOTIDE SEQUENCE</scope>
    <source>
        <strain evidence="9 10">SLA_B089</strain>
        <strain evidence="8">SLA_B245</strain>
    </source>
</reference>
<dbReference type="Gene3D" id="3.30.2310.20">
    <property type="entry name" value="RelE-like"/>
    <property type="match status" value="1"/>
</dbReference>
<dbReference type="Pfam" id="PF06769">
    <property type="entry name" value="YoeB_toxin"/>
    <property type="match status" value="1"/>
</dbReference>
<name>A0AAW9HL43_9ACTO</name>
<dbReference type="SUPFAM" id="SSF143011">
    <property type="entry name" value="RelE-like"/>
    <property type="match status" value="1"/>
</dbReference>
<evidence type="ECO:0000313" key="8">
    <source>
        <dbReference type="EMBL" id="MDY5140131.1"/>
    </source>
</evidence>
<dbReference type="PANTHER" id="PTHR38039:SF1">
    <property type="entry name" value="TOXIN YOEB"/>
    <property type="match status" value="1"/>
</dbReference>
<keyword evidence="2" id="KW-1277">Toxin-antitoxin system</keyword>
<dbReference type="EMBL" id="JAWNFY010000009">
    <property type="protein sequence ID" value="MDY5146230.1"/>
    <property type="molecule type" value="Genomic_DNA"/>
</dbReference>
<evidence type="ECO:0000313" key="10">
    <source>
        <dbReference type="Proteomes" id="UP001284901"/>
    </source>
</evidence>
<gene>
    <name evidence="8" type="ORF">R6G74_02200</name>
    <name evidence="9" type="ORF">R6P33_04230</name>
</gene>
<sequence>MVEAWSLEFSRQARKDAKLLSQSGLKIKAAQLLEILTRNPFETPPRYEKLIGELSGCFSRRINIQHRLVYEVDEERRCVTILRMWTHYE</sequence>
<dbReference type="NCBIfam" id="TIGR02116">
    <property type="entry name" value="toxin_Txe_YoeB"/>
    <property type="match status" value="1"/>
</dbReference>
<keyword evidence="3" id="KW-0540">Nuclease</keyword>
<dbReference type="AlphaFoldDB" id="A0AAW9HL43"/>
<evidence type="ECO:0000256" key="7">
    <source>
        <dbReference type="ARBA" id="ARBA00050056"/>
    </source>
</evidence>
<dbReference type="GO" id="GO:0006401">
    <property type="term" value="P:RNA catabolic process"/>
    <property type="evidence" value="ECO:0007669"/>
    <property type="project" value="InterPro"/>
</dbReference>
<dbReference type="Proteomes" id="UP001288320">
    <property type="component" value="Unassembled WGS sequence"/>
</dbReference>
<evidence type="ECO:0000256" key="2">
    <source>
        <dbReference type="ARBA" id="ARBA00022649"/>
    </source>
</evidence>
<keyword evidence="4" id="KW-0255">Endonuclease</keyword>
<dbReference type="GeneID" id="92813605"/>
<dbReference type="Proteomes" id="UP001284901">
    <property type="component" value="Unassembled WGS sequence"/>
</dbReference>
<dbReference type="InterPro" id="IPR035093">
    <property type="entry name" value="RelE/ParE_toxin_dom_sf"/>
</dbReference>
<evidence type="ECO:0000256" key="3">
    <source>
        <dbReference type="ARBA" id="ARBA00022722"/>
    </source>
</evidence>
<protein>
    <recommendedName>
        <fullName evidence="7">Endoribonuclease YoeB</fullName>
    </recommendedName>
    <alternativeName>
        <fullName evidence="6">Putative mRNA interferase YoeB</fullName>
    </alternativeName>
</protein>
<comment type="caution">
    <text evidence="8">The sequence shown here is derived from an EMBL/GenBank/DDBJ whole genome shotgun (WGS) entry which is preliminary data.</text>
</comment>
<evidence type="ECO:0000256" key="6">
    <source>
        <dbReference type="ARBA" id="ARBA00030388"/>
    </source>
</evidence>
<dbReference type="EMBL" id="JAWNFV010000003">
    <property type="protein sequence ID" value="MDY5140131.1"/>
    <property type="molecule type" value="Genomic_DNA"/>
</dbReference>
<dbReference type="GO" id="GO:0045892">
    <property type="term" value="P:negative regulation of DNA-templated transcription"/>
    <property type="evidence" value="ECO:0007669"/>
    <property type="project" value="TreeGrafter"/>
</dbReference>
<dbReference type="RefSeq" id="WP_087069891.1">
    <property type="nucleotide sequence ID" value="NZ_CAUPFC010000004.1"/>
</dbReference>
<evidence type="ECO:0000313" key="11">
    <source>
        <dbReference type="Proteomes" id="UP001288320"/>
    </source>
</evidence>
<keyword evidence="5" id="KW-0378">Hydrolase</keyword>
<comment type="similarity">
    <text evidence="1">Belongs to the YoeB family.</text>
</comment>
<evidence type="ECO:0000256" key="4">
    <source>
        <dbReference type="ARBA" id="ARBA00022759"/>
    </source>
</evidence>
<evidence type="ECO:0000256" key="1">
    <source>
        <dbReference type="ARBA" id="ARBA00008172"/>
    </source>
</evidence>
<organism evidence="8 11">
    <name type="scientific">Actinotignum timonense</name>
    <dbReference type="NCBI Taxonomy" id="1870995"/>
    <lineage>
        <taxon>Bacteria</taxon>
        <taxon>Bacillati</taxon>
        <taxon>Actinomycetota</taxon>
        <taxon>Actinomycetes</taxon>
        <taxon>Actinomycetales</taxon>
        <taxon>Actinomycetaceae</taxon>
        <taxon>Actinotignum</taxon>
    </lineage>
</organism>